<accession>A0A3M7MID8</accession>
<dbReference type="Gene3D" id="3.20.20.140">
    <property type="entry name" value="Metal-dependent hydrolases"/>
    <property type="match status" value="1"/>
</dbReference>
<dbReference type="InterPro" id="IPR032465">
    <property type="entry name" value="ACMSD"/>
</dbReference>
<evidence type="ECO:0000256" key="2">
    <source>
        <dbReference type="ARBA" id="ARBA00023239"/>
    </source>
</evidence>
<name>A0A3M7MID8_9PLEO</name>
<keyword evidence="6" id="KW-1185">Reference proteome</keyword>
<dbReference type="PANTHER" id="PTHR21240:SF30">
    <property type="entry name" value="AMIDOHYDROLASE-RELATED DOMAIN-CONTAINING PROTEIN-RELATED"/>
    <property type="match status" value="1"/>
</dbReference>
<evidence type="ECO:0000313" key="6">
    <source>
        <dbReference type="Proteomes" id="UP000265663"/>
    </source>
</evidence>
<reference evidence="5 6" key="1">
    <citation type="journal article" date="2014" name="PLoS ONE">
        <title>De novo Genome Assembly of the Fungal Plant Pathogen Pyrenophora semeniperda.</title>
        <authorList>
            <person name="Soliai M.M."/>
            <person name="Meyer S.E."/>
            <person name="Udall J.A."/>
            <person name="Elzinga D.E."/>
            <person name="Hermansen R.A."/>
            <person name="Bodily P.M."/>
            <person name="Hart A.A."/>
            <person name="Coleman C.E."/>
        </authorList>
    </citation>
    <scope>NUCLEOTIDE SEQUENCE [LARGE SCALE GENOMIC DNA]</scope>
    <source>
        <strain evidence="5 6">CCB06</strain>
        <tissue evidence="5">Mycelium</tissue>
    </source>
</reference>
<sequence>MAAIDRVLYLGNATQHRYTSATVLVPRIFGKIALEEHVGTSIWAKYNFTPPGNAVTGMPNRSPILPNNTIDTIARLDDVTERLLSMHNSGVGYVIVSLSAPGIQGVHSTASAVTFSTDINDELYLKYANAYPDKFGFFAAVPMQDPVAAASELERAVTVLGAKGAAINGYTDIGPPGNSTARYLDDPINAPFWSKVAALNVPIYLHPRAPPLSQQLLYNYPNDSLSAYPGLVTAGFGFGAETAGHALRLMLSGLFDRHPNIQIILGHAAEGLPFLIHRSDTQLAAETPGNNGPYKRPLRYYLRNNFYATLSGVRRLSTTQCTLAEMGEERVLFSVDYPFQSNEDAADWFDGVEGLGVETKKKIARGNARRLFNLTVALDERQVDEDFR</sequence>
<dbReference type="GO" id="GO:0016787">
    <property type="term" value="F:hydrolase activity"/>
    <property type="evidence" value="ECO:0007669"/>
    <property type="project" value="UniProtKB-KW"/>
</dbReference>
<feature type="domain" description="Amidohydrolase-related" evidence="4">
    <location>
        <begin position="82"/>
        <end position="374"/>
    </location>
</feature>
<dbReference type="GO" id="GO:0019748">
    <property type="term" value="P:secondary metabolic process"/>
    <property type="evidence" value="ECO:0007669"/>
    <property type="project" value="TreeGrafter"/>
</dbReference>
<dbReference type="OrthoDB" id="432010at2759"/>
<gene>
    <name evidence="5" type="ORF">GMOD_00003297</name>
</gene>
<dbReference type="PANTHER" id="PTHR21240">
    <property type="entry name" value="2-AMINO-3-CARBOXYLMUCONATE-6-SEMIALDEHYDE DECARBOXYLASE"/>
    <property type="match status" value="1"/>
</dbReference>
<keyword evidence="5" id="KW-0378">Hydrolase</keyword>
<comment type="similarity">
    <text evidence="3">Belongs to the metallo-dependent hydrolases superfamily.</text>
</comment>
<dbReference type="Pfam" id="PF04909">
    <property type="entry name" value="Amidohydro_2"/>
    <property type="match status" value="1"/>
</dbReference>
<dbReference type="Proteomes" id="UP000265663">
    <property type="component" value="Unassembled WGS sequence"/>
</dbReference>
<evidence type="ECO:0000259" key="4">
    <source>
        <dbReference type="Pfam" id="PF04909"/>
    </source>
</evidence>
<dbReference type="SUPFAM" id="SSF51556">
    <property type="entry name" value="Metallo-dependent hydrolases"/>
    <property type="match status" value="1"/>
</dbReference>
<dbReference type="GO" id="GO:0005829">
    <property type="term" value="C:cytosol"/>
    <property type="evidence" value="ECO:0007669"/>
    <property type="project" value="TreeGrafter"/>
</dbReference>
<evidence type="ECO:0000256" key="1">
    <source>
        <dbReference type="ARBA" id="ARBA00022793"/>
    </source>
</evidence>
<evidence type="ECO:0000313" key="5">
    <source>
        <dbReference type="EMBL" id="RMZ74281.1"/>
    </source>
</evidence>
<keyword evidence="2 3" id="KW-0456">Lyase</keyword>
<dbReference type="GO" id="GO:0016831">
    <property type="term" value="F:carboxy-lyase activity"/>
    <property type="evidence" value="ECO:0007669"/>
    <property type="project" value="UniProtKB-KW"/>
</dbReference>
<protein>
    <submittedName>
        <fullName evidence="5">Amidohydrolase family</fullName>
    </submittedName>
</protein>
<dbReference type="InterPro" id="IPR006680">
    <property type="entry name" value="Amidohydro-rel"/>
</dbReference>
<dbReference type="EMBL" id="KE747844">
    <property type="protein sequence ID" value="RMZ74281.1"/>
    <property type="molecule type" value="Genomic_DNA"/>
</dbReference>
<organism evidence="5 6">
    <name type="scientific">Pyrenophora seminiperda CCB06</name>
    <dbReference type="NCBI Taxonomy" id="1302712"/>
    <lineage>
        <taxon>Eukaryota</taxon>
        <taxon>Fungi</taxon>
        <taxon>Dikarya</taxon>
        <taxon>Ascomycota</taxon>
        <taxon>Pezizomycotina</taxon>
        <taxon>Dothideomycetes</taxon>
        <taxon>Pleosporomycetidae</taxon>
        <taxon>Pleosporales</taxon>
        <taxon>Pleosporineae</taxon>
        <taxon>Pleosporaceae</taxon>
        <taxon>Pyrenophora</taxon>
    </lineage>
</organism>
<dbReference type="AlphaFoldDB" id="A0A3M7MID8"/>
<proteinExistence type="inferred from homology"/>
<keyword evidence="1 3" id="KW-0210">Decarboxylase</keyword>
<evidence type="ECO:0000256" key="3">
    <source>
        <dbReference type="RuleBase" id="RU366045"/>
    </source>
</evidence>
<dbReference type="InterPro" id="IPR032466">
    <property type="entry name" value="Metal_Hydrolase"/>
</dbReference>